<accession>A0A8X6JFR0</accession>
<evidence type="ECO:0000313" key="1">
    <source>
        <dbReference type="EMBL" id="GFR23483.1"/>
    </source>
</evidence>
<sequence length="188" mass="22055">MQLPEIFLSLRQMSLCNIALQLFNDPDVRLFSSTHSIHCCIWSSEEIESLLGKEPATLLNDAQVAKIFSKRIKPNLSHKYKHLFTGNGKDYSLTIKQFEILVDQKLSTLSLPNMFRNEVMIFVRFVLMESYKWLQDHEELMLFTTNLQNNFQWTQDNKIDRQKTAKAIIANDNISLIYRFIMASHYCI</sequence>
<dbReference type="OrthoDB" id="7666874at2759"/>
<dbReference type="AlphaFoldDB" id="A0A8X6JFR0"/>
<reference evidence="1" key="1">
    <citation type="submission" date="2020-07" db="EMBL/GenBank/DDBJ databases">
        <title>Multicomponent nature underlies the extraordinary mechanical properties of spider dragline silk.</title>
        <authorList>
            <person name="Kono N."/>
            <person name="Nakamura H."/>
            <person name="Mori M."/>
            <person name="Yoshida Y."/>
            <person name="Ohtoshi R."/>
            <person name="Malay A.D."/>
            <person name="Moran D.A.P."/>
            <person name="Tomita M."/>
            <person name="Numata K."/>
            <person name="Arakawa K."/>
        </authorList>
    </citation>
    <scope>NUCLEOTIDE SEQUENCE</scope>
</reference>
<keyword evidence="2" id="KW-1185">Reference proteome</keyword>
<proteinExistence type="predicted"/>
<protein>
    <submittedName>
        <fullName evidence="1">Uncharacterized protein</fullName>
    </submittedName>
</protein>
<dbReference type="Proteomes" id="UP000887116">
    <property type="component" value="Unassembled WGS sequence"/>
</dbReference>
<dbReference type="EMBL" id="BMAO01008443">
    <property type="protein sequence ID" value="GFR23483.1"/>
    <property type="molecule type" value="Genomic_DNA"/>
</dbReference>
<name>A0A8X6JFR0_TRICU</name>
<evidence type="ECO:0000313" key="2">
    <source>
        <dbReference type="Proteomes" id="UP000887116"/>
    </source>
</evidence>
<gene>
    <name evidence="1" type="ORF">TNCT_585761</name>
</gene>
<organism evidence="1 2">
    <name type="scientific">Trichonephila clavata</name>
    <name type="common">Joro spider</name>
    <name type="synonym">Nephila clavata</name>
    <dbReference type="NCBI Taxonomy" id="2740835"/>
    <lineage>
        <taxon>Eukaryota</taxon>
        <taxon>Metazoa</taxon>
        <taxon>Ecdysozoa</taxon>
        <taxon>Arthropoda</taxon>
        <taxon>Chelicerata</taxon>
        <taxon>Arachnida</taxon>
        <taxon>Araneae</taxon>
        <taxon>Araneomorphae</taxon>
        <taxon>Entelegynae</taxon>
        <taxon>Araneoidea</taxon>
        <taxon>Nephilidae</taxon>
        <taxon>Trichonephila</taxon>
    </lineage>
</organism>
<comment type="caution">
    <text evidence="1">The sequence shown here is derived from an EMBL/GenBank/DDBJ whole genome shotgun (WGS) entry which is preliminary data.</text>
</comment>